<dbReference type="AlphaFoldDB" id="A0AAD6SB68"/>
<accession>A0AAD6SB68</accession>
<keyword evidence="1" id="KW-0175">Coiled coil</keyword>
<dbReference type="EMBL" id="JARJCM010000188">
    <property type="protein sequence ID" value="KAJ7023471.1"/>
    <property type="molecule type" value="Genomic_DNA"/>
</dbReference>
<comment type="caution">
    <text evidence="3">The sequence shown here is derived from an EMBL/GenBank/DDBJ whole genome shotgun (WGS) entry which is preliminary data.</text>
</comment>
<organism evidence="3 4">
    <name type="scientific">Mycena alexandri</name>
    <dbReference type="NCBI Taxonomy" id="1745969"/>
    <lineage>
        <taxon>Eukaryota</taxon>
        <taxon>Fungi</taxon>
        <taxon>Dikarya</taxon>
        <taxon>Basidiomycota</taxon>
        <taxon>Agaricomycotina</taxon>
        <taxon>Agaricomycetes</taxon>
        <taxon>Agaricomycetidae</taxon>
        <taxon>Agaricales</taxon>
        <taxon>Marasmiineae</taxon>
        <taxon>Mycenaceae</taxon>
        <taxon>Mycena</taxon>
    </lineage>
</organism>
<reference evidence="3" key="1">
    <citation type="submission" date="2023-03" db="EMBL/GenBank/DDBJ databases">
        <title>Massive genome expansion in bonnet fungi (Mycena s.s.) driven by repeated elements and novel gene families across ecological guilds.</title>
        <authorList>
            <consortium name="Lawrence Berkeley National Laboratory"/>
            <person name="Harder C.B."/>
            <person name="Miyauchi S."/>
            <person name="Viragh M."/>
            <person name="Kuo A."/>
            <person name="Thoen E."/>
            <person name="Andreopoulos B."/>
            <person name="Lu D."/>
            <person name="Skrede I."/>
            <person name="Drula E."/>
            <person name="Henrissat B."/>
            <person name="Morin E."/>
            <person name="Kohler A."/>
            <person name="Barry K."/>
            <person name="LaButti K."/>
            <person name="Morin E."/>
            <person name="Salamov A."/>
            <person name="Lipzen A."/>
            <person name="Mereny Z."/>
            <person name="Hegedus B."/>
            <person name="Baldrian P."/>
            <person name="Stursova M."/>
            <person name="Weitz H."/>
            <person name="Taylor A."/>
            <person name="Grigoriev I.V."/>
            <person name="Nagy L.G."/>
            <person name="Martin F."/>
            <person name="Kauserud H."/>
        </authorList>
    </citation>
    <scope>NUCLEOTIDE SEQUENCE</scope>
    <source>
        <strain evidence="3">CBHHK200</strain>
    </source>
</reference>
<dbReference type="Proteomes" id="UP001218188">
    <property type="component" value="Unassembled WGS sequence"/>
</dbReference>
<name>A0AAD6SB68_9AGAR</name>
<evidence type="ECO:0000256" key="1">
    <source>
        <dbReference type="SAM" id="Coils"/>
    </source>
</evidence>
<evidence type="ECO:0000313" key="4">
    <source>
        <dbReference type="Proteomes" id="UP001218188"/>
    </source>
</evidence>
<protein>
    <recommendedName>
        <fullName evidence="5">F-box domain-containing protein</fullName>
    </recommendedName>
</protein>
<evidence type="ECO:0000313" key="3">
    <source>
        <dbReference type="EMBL" id="KAJ7023471.1"/>
    </source>
</evidence>
<sequence>MMTAQAGAESARPPALDERNALAADRARIADVKAKILELERSLSFLNEEKNLLQDRLDAYTYPVLILPSEIVSQIFVHFLPAYPETPPMIGPSSPNVLGQLCRKWRDIALGTPVLWRVITLSLRNGMRIHQKLRLLESWLQRSRSCLLSINIDIGGDSGNVDQELLAHFILAIAVHSGRWEHLRLHSTSLAPPFPPTTAPLPFLRTLSMSARLPAAEDSRKTSLITALPTAPLLRNLAIAFWGEHSISFYPWSQLTAFSGHSIMPHQCVDVLGQALSLVHCELFINWEAAGVPQTSRPAITLPHLETLILTGRLHSDISWNFLAIFTLPALQKFQVAEHLLQRDPVNSLKSLISRSKCSVQELELYITDSIISPNLYQLALPITGSLVFGETLDVVNPWFVPEEVIPWNSNSHPELSMGAGEDDSEGSSDESS</sequence>
<feature type="coiled-coil region" evidence="1">
    <location>
        <begin position="22"/>
        <end position="56"/>
    </location>
</feature>
<proteinExistence type="predicted"/>
<gene>
    <name evidence="3" type="ORF">C8F04DRAFT_1011464</name>
</gene>
<evidence type="ECO:0000256" key="2">
    <source>
        <dbReference type="SAM" id="MobiDB-lite"/>
    </source>
</evidence>
<feature type="compositionally biased region" description="Acidic residues" evidence="2">
    <location>
        <begin position="421"/>
        <end position="433"/>
    </location>
</feature>
<evidence type="ECO:0008006" key="5">
    <source>
        <dbReference type="Google" id="ProtNLM"/>
    </source>
</evidence>
<keyword evidence="4" id="KW-1185">Reference proteome</keyword>
<feature type="region of interest" description="Disordered" evidence="2">
    <location>
        <begin position="411"/>
        <end position="433"/>
    </location>
</feature>